<feature type="compositionally biased region" description="Basic residues" evidence="1">
    <location>
        <begin position="132"/>
        <end position="142"/>
    </location>
</feature>
<organism evidence="2 3">
    <name type="scientific">Sitophilus oryzae</name>
    <name type="common">Rice weevil</name>
    <name type="synonym">Curculio oryzae</name>
    <dbReference type="NCBI Taxonomy" id="7048"/>
    <lineage>
        <taxon>Eukaryota</taxon>
        <taxon>Metazoa</taxon>
        <taxon>Ecdysozoa</taxon>
        <taxon>Arthropoda</taxon>
        <taxon>Hexapoda</taxon>
        <taxon>Insecta</taxon>
        <taxon>Pterygota</taxon>
        <taxon>Neoptera</taxon>
        <taxon>Endopterygota</taxon>
        <taxon>Coleoptera</taxon>
        <taxon>Polyphaga</taxon>
        <taxon>Cucujiformia</taxon>
        <taxon>Curculionidae</taxon>
        <taxon>Dryophthorinae</taxon>
        <taxon>Sitophilus</taxon>
    </lineage>
</organism>
<dbReference type="AlphaFoldDB" id="A0A6J2X373"/>
<evidence type="ECO:0000256" key="1">
    <source>
        <dbReference type="SAM" id="MobiDB-lite"/>
    </source>
</evidence>
<dbReference type="Proteomes" id="UP000504635">
    <property type="component" value="Unplaced"/>
</dbReference>
<keyword evidence="2" id="KW-1185">Reference proteome</keyword>
<dbReference type="PANTHER" id="PTHR10773">
    <property type="entry name" value="DNA-DIRECTED RNA POLYMERASES I, II, AND III SUBUNIT RPABC2"/>
    <property type="match status" value="1"/>
</dbReference>
<dbReference type="KEGG" id="soy:115874371"/>
<name>A0A6J2X373_SITOR</name>
<feature type="region of interest" description="Disordered" evidence="1">
    <location>
        <begin position="88"/>
        <end position="144"/>
    </location>
</feature>
<accession>A0A6J2X373</accession>
<dbReference type="GeneID" id="115874371"/>
<gene>
    <name evidence="3" type="primary">LOC115874371</name>
</gene>
<dbReference type="InParanoid" id="A0A6J2X373"/>
<sequence length="440" mass="51198">MPSGEGNGKYSESEKGPSCINENLPSGDGNEKYLSEAEEGLSCINENLPSGNGNEKYHSEAEDGPSCRSKLTIYTSDKREQMIGLTNIMEDETELQESDDDSLLDPNYESDNDFSHHSSDSTASQRNENNNKKSRKRKRQEKKWKINEQHMKVVSGLEHKSKKKVISKKTIGPPCNISCRLKCSEKVCHEERLNIHARFWDGTKDINQKRQFVASHVKVVPILRKRRRTGARNDARSHTRNYYFEMNDLTVRVCRTFFHNTLNISQTFITTALNKKEPGGIIAADGRGKHDQHAKTPEFVKQHVREHIEKFPVEESHYSRERSARKFLGSHLSIAKMYRMYQAECEEINVEQPHIAKEWLYAEIFNTEFNLSFKYPDNDTCDQCDHFLIKLREEPSIVEKETLQKEYDLHLEEASKRYKLKKEDKQKYLEDKFKKHNGLC</sequence>
<evidence type="ECO:0000313" key="3">
    <source>
        <dbReference type="RefSeq" id="XP_030745379.1"/>
    </source>
</evidence>
<dbReference type="PANTHER" id="PTHR10773:SF19">
    <property type="match status" value="1"/>
</dbReference>
<reference evidence="3" key="1">
    <citation type="submission" date="2025-08" db="UniProtKB">
        <authorList>
            <consortium name="RefSeq"/>
        </authorList>
    </citation>
    <scope>IDENTIFICATION</scope>
    <source>
        <tissue evidence="3">Gonads</tissue>
    </source>
</reference>
<feature type="compositionally biased region" description="Acidic residues" evidence="1">
    <location>
        <begin position="89"/>
        <end position="112"/>
    </location>
</feature>
<proteinExistence type="predicted"/>
<feature type="region of interest" description="Disordered" evidence="1">
    <location>
        <begin position="1"/>
        <end position="75"/>
    </location>
</feature>
<protein>
    <submittedName>
        <fullName evidence="3">Uncharacterized protein LOC115874371</fullName>
    </submittedName>
</protein>
<dbReference type="RefSeq" id="XP_030745379.1">
    <property type="nucleotide sequence ID" value="XM_030889519.1"/>
</dbReference>
<evidence type="ECO:0000313" key="2">
    <source>
        <dbReference type="Proteomes" id="UP000504635"/>
    </source>
</evidence>
<dbReference type="OrthoDB" id="6753158at2759"/>
<feature type="compositionally biased region" description="Polar residues" evidence="1">
    <location>
        <begin position="44"/>
        <end position="53"/>
    </location>
</feature>